<gene>
    <name evidence="1" type="ORF">E4K66_23995</name>
</gene>
<name>A0A4Y9L2V7_9BRAD</name>
<evidence type="ECO:0000313" key="2">
    <source>
        <dbReference type="Proteomes" id="UP000298225"/>
    </source>
</evidence>
<accession>A0A4Y9L2V7</accession>
<organism evidence="1 2">
    <name type="scientific">Bradyrhizobium frederickii</name>
    <dbReference type="NCBI Taxonomy" id="2560054"/>
    <lineage>
        <taxon>Bacteria</taxon>
        <taxon>Pseudomonadati</taxon>
        <taxon>Pseudomonadota</taxon>
        <taxon>Alphaproteobacteria</taxon>
        <taxon>Hyphomicrobiales</taxon>
        <taxon>Nitrobacteraceae</taxon>
        <taxon>Bradyrhizobium</taxon>
    </lineage>
</organism>
<dbReference type="Proteomes" id="UP000298225">
    <property type="component" value="Unassembled WGS sequence"/>
</dbReference>
<dbReference type="RefSeq" id="WP_126259846.1">
    <property type="nucleotide sequence ID" value="NZ_SPQU01000011.1"/>
</dbReference>
<dbReference type="AlphaFoldDB" id="A0A4Y9L2V7"/>
<dbReference type="EMBL" id="SPQU01000011">
    <property type="protein sequence ID" value="TFV36363.1"/>
    <property type="molecule type" value="Genomic_DNA"/>
</dbReference>
<protein>
    <submittedName>
        <fullName evidence="1">Uncharacterized protein</fullName>
    </submittedName>
</protein>
<reference evidence="1 2" key="1">
    <citation type="submission" date="2019-03" db="EMBL/GenBank/DDBJ databases">
        <title>Bradyrhizobium strains diversity isolated from Chamaecrista fasciculata.</title>
        <authorList>
            <person name="Urquiaga M.C.O."/>
            <person name="Hungria M."/>
            <person name="Delamuta J.R.M."/>
        </authorList>
    </citation>
    <scope>NUCLEOTIDE SEQUENCE [LARGE SCALE GENOMIC DNA]</scope>
    <source>
        <strain evidence="1 2">CNPSo 3424</strain>
    </source>
</reference>
<evidence type="ECO:0000313" key="1">
    <source>
        <dbReference type="EMBL" id="TFV36363.1"/>
    </source>
</evidence>
<comment type="caution">
    <text evidence="1">The sequence shown here is derived from an EMBL/GenBank/DDBJ whole genome shotgun (WGS) entry which is preliminary data.</text>
</comment>
<sequence>MIDQRHNAPRRYFVDAQGHRVLIGLSLQETAEFEALDLAPAETVQIAAETGMGRGTGAVDDVRWLELYSKHEGAWRAWIARSQAERPRDLGFVNYA</sequence>
<keyword evidence="2" id="KW-1185">Reference proteome</keyword>
<proteinExistence type="predicted"/>
<dbReference type="OrthoDB" id="8139096at2"/>